<evidence type="ECO:0000256" key="1">
    <source>
        <dbReference type="SAM" id="Phobius"/>
    </source>
</evidence>
<keyword evidence="1" id="KW-0812">Transmembrane</keyword>
<dbReference type="RefSeq" id="WP_160117200.1">
    <property type="nucleotide sequence ID" value="NZ_JACKVC010000010.1"/>
</dbReference>
<sequence>MRGDEAAMEFVARGRLPSTPEEWLGLLAAIGVMVATYVLVQIWAGRGVAKELDALEARLSAESSQFRSRWPAQLLWQAPYAELEAEAERSWRMVFLLEQRRDLGHRSRGGDFDAQLAAVRNWITTVVNAMNVVASRGRQSDV</sequence>
<dbReference type="Proteomes" id="UP001141659">
    <property type="component" value="Unassembled WGS sequence"/>
</dbReference>
<reference evidence="2" key="2">
    <citation type="journal article" date="2022" name="BMC Genomics">
        <title>Comparative genome analysis of mycobacteria focusing on tRNA and non-coding RNA.</title>
        <authorList>
            <person name="Behra P.R.K."/>
            <person name="Pettersson B.M.F."/>
            <person name="Ramesh M."/>
            <person name="Das S."/>
            <person name="Dasgupta S."/>
            <person name="Kirsebom L.A."/>
        </authorList>
    </citation>
    <scope>NUCLEOTIDE SEQUENCE</scope>
    <source>
        <strain evidence="2">DSM 44242</strain>
    </source>
</reference>
<gene>
    <name evidence="2" type="ORF">H5P34_06700</name>
</gene>
<dbReference type="EMBL" id="JACKVC010000010">
    <property type="protein sequence ID" value="MCV7387733.1"/>
    <property type="molecule type" value="Genomic_DNA"/>
</dbReference>
<proteinExistence type="predicted"/>
<feature type="transmembrane region" description="Helical" evidence="1">
    <location>
        <begin position="23"/>
        <end position="44"/>
    </location>
</feature>
<keyword evidence="1" id="KW-1133">Transmembrane helix</keyword>
<keyword evidence="1" id="KW-0472">Membrane</keyword>
<name>A0AAW5T0L8_9MYCO</name>
<protein>
    <recommendedName>
        <fullName evidence="4">DUF4129 domain-containing protein</fullName>
    </recommendedName>
</protein>
<accession>A0AAW5T0L8</accession>
<comment type="caution">
    <text evidence="2">The sequence shown here is derived from an EMBL/GenBank/DDBJ whole genome shotgun (WGS) entry which is preliminary data.</text>
</comment>
<evidence type="ECO:0000313" key="2">
    <source>
        <dbReference type="EMBL" id="MCV7387733.1"/>
    </source>
</evidence>
<dbReference type="AlphaFoldDB" id="A0AAW5T0L8"/>
<evidence type="ECO:0008006" key="4">
    <source>
        <dbReference type="Google" id="ProtNLM"/>
    </source>
</evidence>
<reference evidence="2" key="1">
    <citation type="submission" date="2020-07" db="EMBL/GenBank/DDBJ databases">
        <authorList>
            <person name="Pettersson B.M.F."/>
            <person name="Behra P.R.K."/>
            <person name="Ramesh M."/>
            <person name="Das S."/>
            <person name="Dasgupta S."/>
            <person name="Kirsebom L.A."/>
        </authorList>
    </citation>
    <scope>NUCLEOTIDE SEQUENCE</scope>
    <source>
        <strain evidence="2">DSM 44242</strain>
    </source>
</reference>
<evidence type="ECO:0000313" key="3">
    <source>
        <dbReference type="Proteomes" id="UP001141659"/>
    </source>
</evidence>
<organism evidence="2 3">
    <name type="scientific">Mycolicibacterium porcinum</name>
    <dbReference type="NCBI Taxonomy" id="39693"/>
    <lineage>
        <taxon>Bacteria</taxon>
        <taxon>Bacillati</taxon>
        <taxon>Actinomycetota</taxon>
        <taxon>Actinomycetes</taxon>
        <taxon>Mycobacteriales</taxon>
        <taxon>Mycobacteriaceae</taxon>
        <taxon>Mycolicibacterium</taxon>
    </lineage>
</organism>